<accession>A0AAD7HMI3</accession>
<sequence length="826" mass="92116">MPPSRTTKRSAEARAWDPVPRITDPYAPPDEDHPEPETPAEKAAVEKVRAERNHKIVLLGKKLERLWAAKASNATGADQDAAIFDSYCDHLSALHAYKDMYGKFLPDAEVGEWMARKKKREAELLKLRDAAERAFEDDFGHEFSNNDGLDGHFKRMASHAWSAERLALDHDNDMPRMLAAASSPVTFDIRNPYHEGHPDRAAFDETFRGYMPAYWKKNRPAVGGNSVIRLSFRNPGFDQHSILRGYYEIGVYFSSRTHLFPYRDMGVESVFGNRSVGPEWHNELDCDGGPQIGGRENEGKMHFPFAATMSPSQPHPTMPFPYANLIQYVAEHARRYDMNLVDNDDPNHKYYPTWNEMQIDKKWHPAEKRCTMCNLFVAPFGFGCYFQNTTEPELGSHIVWHICKACFKFSESNPRFDSETMTTTAPPCSCPPDFVACGTESTTCALHANGASFPPLYGTWSNSFSVPAITPAPSGQMEGYGPPLRREACVTMWNILWKLYDARDQTQYGTEARSKAEARLAAFQLHYDNFRANPKWVFPGALAPLFYGAGTSNDETSEAKAANLSLSPSTKDASKVLSTSKTSKAKAANLSLSPSTKSASKVPSTSKTSKAKAAKSLSTQQPRVATTKSNPEPEATPTYAGPVRRKYAPKIPPGHPYDYRTKKHCRSSLRGRRLNLTDAVTQREFQPGSNIRHPSGCGLELPTHQVTRACAEAIQRRFASILNCLEIQAGRISSDQSICAANKTCARQVSIESDPSLLVLNYRATAVLSASRPQALQRLQIELGHLGAEPQNSPLPRVKRWIRVVFEFGVWLTKEAAFQKAVEDAP</sequence>
<feature type="compositionally biased region" description="Polar residues" evidence="1">
    <location>
        <begin position="564"/>
        <end position="582"/>
    </location>
</feature>
<evidence type="ECO:0000313" key="2">
    <source>
        <dbReference type="EMBL" id="KAJ7723982.1"/>
    </source>
</evidence>
<reference evidence="2" key="1">
    <citation type="submission" date="2023-03" db="EMBL/GenBank/DDBJ databases">
        <title>Massive genome expansion in bonnet fungi (Mycena s.s.) driven by repeated elements and novel gene families across ecological guilds.</title>
        <authorList>
            <consortium name="Lawrence Berkeley National Laboratory"/>
            <person name="Harder C.B."/>
            <person name="Miyauchi S."/>
            <person name="Viragh M."/>
            <person name="Kuo A."/>
            <person name="Thoen E."/>
            <person name="Andreopoulos B."/>
            <person name="Lu D."/>
            <person name="Skrede I."/>
            <person name="Drula E."/>
            <person name="Henrissat B."/>
            <person name="Morin E."/>
            <person name="Kohler A."/>
            <person name="Barry K."/>
            <person name="LaButti K."/>
            <person name="Morin E."/>
            <person name="Salamov A."/>
            <person name="Lipzen A."/>
            <person name="Mereny Z."/>
            <person name="Hegedus B."/>
            <person name="Baldrian P."/>
            <person name="Stursova M."/>
            <person name="Weitz H."/>
            <person name="Taylor A."/>
            <person name="Grigoriev I.V."/>
            <person name="Nagy L.G."/>
            <person name="Martin F."/>
            <person name="Kauserud H."/>
        </authorList>
    </citation>
    <scope>NUCLEOTIDE SEQUENCE</scope>
    <source>
        <strain evidence="2">CBHHK182m</strain>
    </source>
</reference>
<dbReference type="Proteomes" id="UP001215598">
    <property type="component" value="Unassembled WGS sequence"/>
</dbReference>
<keyword evidence="3" id="KW-1185">Reference proteome</keyword>
<evidence type="ECO:0000256" key="1">
    <source>
        <dbReference type="SAM" id="MobiDB-lite"/>
    </source>
</evidence>
<feature type="compositionally biased region" description="Low complexity" evidence="1">
    <location>
        <begin position="593"/>
        <end position="608"/>
    </location>
</feature>
<protein>
    <submittedName>
        <fullName evidence="2">Uncharacterized protein</fullName>
    </submittedName>
</protein>
<feature type="region of interest" description="Disordered" evidence="1">
    <location>
        <begin position="559"/>
        <end position="665"/>
    </location>
</feature>
<feature type="compositionally biased region" description="Polar residues" evidence="1">
    <location>
        <begin position="620"/>
        <end position="630"/>
    </location>
</feature>
<evidence type="ECO:0000313" key="3">
    <source>
        <dbReference type="Proteomes" id="UP001215598"/>
    </source>
</evidence>
<feature type="compositionally biased region" description="Basic and acidic residues" evidence="1">
    <location>
        <begin position="35"/>
        <end position="45"/>
    </location>
</feature>
<dbReference type="AlphaFoldDB" id="A0AAD7HMI3"/>
<feature type="region of interest" description="Disordered" evidence="1">
    <location>
        <begin position="1"/>
        <end position="45"/>
    </location>
</feature>
<organism evidence="2 3">
    <name type="scientific">Mycena metata</name>
    <dbReference type="NCBI Taxonomy" id="1033252"/>
    <lineage>
        <taxon>Eukaryota</taxon>
        <taxon>Fungi</taxon>
        <taxon>Dikarya</taxon>
        <taxon>Basidiomycota</taxon>
        <taxon>Agaricomycotina</taxon>
        <taxon>Agaricomycetes</taxon>
        <taxon>Agaricomycetidae</taxon>
        <taxon>Agaricales</taxon>
        <taxon>Marasmiineae</taxon>
        <taxon>Mycenaceae</taxon>
        <taxon>Mycena</taxon>
    </lineage>
</organism>
<gene>
    <name evidence="2" type="ORF">B0H16DRAFT_1472581</name>
</gene>
<comment type="caution">
    <text evidence="2">The sequence shown here is derived from an EMBL/GenBank/DDBJ whole genome shotgun (WGS) entry which is preliminary data.</text>
</comment>
<name>A0AAD7HMI3_9AGAR</name>
<dbReference type="EMBL" id="JARKIB010000206">
    <property type="protein sequence ID" value="KAJ7723982.1"/>
    <property type="molecule type" value="Genomic_DNA"/>
</dbReference>
<proteinExistence type="predicted"/>